<feature type="transmembrane region" description="Helical" evidence="1">
    <location>
        <begin position="67"/>
        <end position="85"/>
    </location>
</feature>
<keyword evidence="3" id="KW-1185">Reference proteome</keyword>
<sequence length="110" mass="11975">MNWQYDAYVLGAIALLIVCSVITRTGYFVLGDYLPLPESVRRALRYAPVAALIAIILPELLPWGPETSPVISAKALAALVAVLAFVRTRNPVLVIVVGMLALWLFRALLA</sequence>
<comment type="caution">
    <text evidence="2">The sequence shown here is derived from an EMBL/GenBank/DDBJ whole genome shotgun (WGS) entry which is preliminary data.</text>
</comment>
<feature type="transmembrane region" description="Helical" evidence="1">
    <location>
        <begin position="12"/>
        <end position="31"/>
    </location>
</feature>
<dbReference type="Proteomes" id="UP001168613">
    <property type="component" value="Unassembled WGS sequence"/>
</dbReference>
<proteinExistence type="predicted"/>
<dbReference type="Pfam" id="PF05437">
    <property type="entry name" value="AzlD"/>
    <property type="match status" value="1"/>
</dbReference>
<organism evidence="2 3">
    <name type="scientific">Alcaligenes endophyticus</name>
    <dbReference type="NCBI Taxonomy" id="1929088"/>
    <lineage>
        <taxon>Bacteria</taxon>
        <taxon>Pseudomonadati</taxon>
        <taxon>Pseudomonadota</taxon>
        <taxon>Betaproteobacteria</taxon>
        <taxon>Burkholderiales</taxon>
        <taxon>Alcaligenaceae</taxon>
        <taxon>Alcaligenes</taxon>
    </lineage>
</organism>
<keyword evidence="1" id="KW-0812">Transmembrane</keyword>
<protein>
    <submittedName>
        <fullName evidence="2">AzlD domain-containing protein</fullName>
    </submittedName>
</protein>
<name>A0ABT8EH47_9BURK</name>
<feature type="transmembrane region" description="Helical" evidence="1">
    <location>
        <begin position="92"/>
        <end position="109"/>
    </location>
</feature>
<dbReference type="InterPro" id="IPR008407">
    <property type="entry name" value="Brnchd-chn_aa_trnsp_AzlD"/>
</dbReference>
<dbReference type="RefSeq" id="WP_266122082.1">
    <property type="nucleotide sequence ID" value="NZ_JAJHNU010000001.1"/>
</dbReference>
<evidence type="ECO:0000313" key="2">
    <source>
        <dbReference type="EMBL" id="MDN4120613.1"/>
    </source>
</evidence>
<evidence type="ECO:0000256" key="1">
    <source>
        <dbReference type="SAM" id="Phobius"/>
    </source>
</evidence>
<reference evidence="2" key="1">
    <citation type="submission" date="2021-11" db="EMBL/GenBank/DDBJ databases">
        <title>Draft genome sequence of Alcaligenes endophyticus type strain CCUG 75668T.</title>
        <authorList>
            <person name="Salva-Serra F."/>
            <person name="Duran R.E."/>
            <person name="Seeger M."/>
            <person name="Moore E.R.B."/>
            <person name="Jaen-Luchoro D."/>
        </authorList>
    </citation>
    <scope>NUCLEOTIDE SEQUENCE</scope>
    <source>
        <strain evidence="2">CCUG 75668</strain>
    </source>
</reference>
<evidence type="ECO:0000313" key="3">
    <source>
        <dbReference type="Proteomes" id="UP001168613"/>
    </source>
</evidence>
<keyword evidence="1" id="KW-0472">Membrane</keyword>
<accession>A0ABT8EH47</accession>
<dbReference type="EMBL" id="JAJHNU010000001">
    <property type="protein sequence ID" value="MDN4120613.1"/>
    <property type="molecule type" value="Genomic_DNA"/>
</dbReference>
<feature type="transmembrane region" description="Helical" evidence="1">
    <location>
        <begin position="43"/>
        <end position="61"/>
    </location>
</feature>
<keyword evidence="1" id="KW-1133">Transmembrane helix</keyword>
<gene>
    <name evidence="2" type="ORF">LMS43_04850</name>
</gene>